<reference evidence="5" key="1">
    <citation type="submission" date="2023-06" db="EMBL/GenBank/DDBJ databases">
        <title>Reference genome for the Northern bat (Eptesicus nilssonii), a most northern bat species.</title>
        <authorList>
            <person name="Laine V.N."/>
            <person name="Pulliainen A.T."/>
            <person name="Lilley T.M."/>
        </authorList>
    </citation>
    <scope>NUCLEOTIDE SEQUENCE</scope>
    <source>
        <strain evidence="5">BLF_Eptnil</strain>
        <tissue evidence="5">Kidney</tissue>
    </source>
</reference>
<feature type="compositionally biased region" description="Low complexity" evidence="3">
    <location>
        <begin position="157"/>
        <end position="169"/>
    </location>
</feature>
<feature type="region of interest" description="Disordered" evidence="3">
    <location>
        <begin position="150"/>
        <end position="174"/>
    </location>
</feature>
<feature type="compositionally biased region" description="Basic and acidic residues" evidence="3">
    <location>
        <begin position="119"/>
        <end position="131"/>
    </location>
</feature>
<name>A0AA40I019_CNENI</name>
<evidence type="ECO:0000256" key="1">
    <source>
        <dbReference type="ARBA" id="ARBA00004123"/>
    </source>
</evidence>
<dbReference type="InterPro" id="IPR050760">
    <property type="entry name" value="Period_circadian_regulator"/>
</dbReference>
<accession>A0AA40I019</accession>
<feature type="compositionally biased region" description="Low complexity" evidence="3">
    <location>
        <begin position="1"/>
        <end position="11"/>
    </location>
</feature>
<feature type="compositionally biased region" description="Low complexity" evidence="3">
    <location>
        <begin position="34"/>
        <end position="45"/>
    </location>
</feature>
<keyword evidence="2" id="KW-0539">Nucleus</keyword>
<feature type="region of interest" description="Disordered" evidence="3">
    <location>
        <begin position="199"/>
        <end position="282"/>
    </location>
</feature>
<evidence type="ECO:0000313" key="5">
    <source>
        <dbReference type="EMBL" id="KAK1340539.1"/>
    </source>
</evidence>
<dbReference type="AlphaFoldDB" id="A0AA40I019"/>
<dbReference type="GO" id="GO:0005634">
    <property type="term" value="C:nucleus"/>
    <property type="evidence" value="ECO:0007669"/>
    <property type="project" value="UniProtKB-SubCell"/>
</dbReference>
<evidence type="ECO:0000256" key="2">
    <source>
        <dbReference type="ARBA" id="ARBA00023242"/>
    </source>
</evidence>
<feature type="domain" description="Period circadian-like C-terminal" evidence="4">
    <location>
        <begin position="183"/>
        <end position="229"/>
    </location>
</feature>
<keyword evidence="6" id="KW-1185">Reference proteome</keyword>
<evidence type="ECO:0000256" key="3">
    <source>
        <dbReference type="SAM" id="MobiDB-lite"/>
    </source>
</evidence>
<evidence type="ECO:0000259" key="4">
    <source>
        <dbReference type="Pfam" id="PF12114"/>
    </source>
</evidence>
<organism evidence="5 6">
    <name type="scientific">Cnephaeus nilssonii</name>
    <name type="common">Northern bat</name>
    <name type="synonym">Eptesicus nilssonii</name>
    <dbReference type="NCBI Taxonomy" id="3371016"/>
    <lineage>
        <taxon>Eukaryota</taxon>
        <taxon>Metazoa</taxon>
        <taxon>Chordata</taxon>
        <taxon>Craniata</taxon>
        <taxon>Vertebrata</taxon>
        <taxon>Euteleostomi</taxon>
        <taxon>Mammalia</taxon>
        <taxon>Eutheria</taxon>
        <taxon>Laurasiatheria</taxon>
        <taxon>Chiroptera</taxon>
        <taxon>Yangochiroptera</taxon>
        <taxon>Vespertilionidae</taxon>
        <taxon>Cnephaeus</taxon>
    </lineage>
</organism>
<dbReference type="PANTHER" id="PTHR11269">
    <property type="entry name" value="PERIOD CIRCADIAN PROTEIN"/>
    <property type="match status" value="1"/>
</dbReference>
<gene>
    <name evidence="5" type="ORF">QTO34_019109</name>
</gene>
<feature type="compositionally biased region" description="Gly residues" evidence="3">
    <location>
        <begin position="240"/>
        <end position="249"/>
    </location>
</feature>
<feature type="region of interest" description="Disordered" evidence="3">
    <location>
        <begin position="1"/>
        <end position="136"/>
    </location>
</feature>
<dbReference type="GO" id="GO:0043153">
    <property type="term" value="P:entrainment of circadian clock by photoperiod"/>
    <property type="evidence" value="ECO:0007669"/>
    <property type="project" value="TreeGrafter"/>
</dbReference>
<comment type="subcellular location">
    <subcellularLocation>
        <location evidence="1">Nucleus</location>
    </subcellularLocation>
</comment>
<feature type="compositionally biased region" description="Polar residues" evidence="3">
    <location>
        <begin position="19"/>
        <end position="33"/>
    </location>
</feature>
<dbReference type="GO" id="GO:0005737">
    <property type="term" value="C:cytoplasm"/>
    <property type="evidence" value="ECO:0007669"/>
    <property type="project" value="TreeGrafter"/>
</dbReference>
<dbReference type="InterPro" id="IPR022728">
    <property type="entry name" value="Period_circadian-like_C"/>
</dbReference>
<feature type="domain" description="Period circadian-like C-terminal" evidence="4">
    <location>
        <begin position="43"/>
        <end position="155"/>
    </location>
</feature>
<feature type="compositionally biased region" description="Polar residues" evidence="3">
    <location>
        <begin position="61"/>
        <end position="77"/>
    </location>
</feature>
<dbReference type="GO" id="GO:0001222">
    <property type="term" value="F:transcription corepressor binding"/>
    <property type="evidence" value="ECO:0007669"/>
    <property type="project" value="TreeGrafter"/>
</dbReference>
<sequence length="282" mass="29388">MPPSVPGAAPDMEPPPPVTTQRGAGQSWETQSEGRPGPSSRGSSPLQLALLQEDRPPSCESAEQQCASGSSGKNSRFSARDPSPPGPGSAASGSSDSSVRVSGSEDASEVAPAGQQPGDVRERAACPRAAEESVWSRIAQTPERVLMTYQVPASDGAQRSRQSRSRAASTGPLGTTLVCLCPRVPEVVLREDLEKLAGMRQRQPRFSPGQRAELARARAWPPGQSLPAGADSTDRASGRDAGGACGQDPGGRQLSGREVPSTAARDISEPPTLNDRDVVLEH</sequence>
<dbReference type="Proteomes" id="UP001177744">
    <property type="component" value="Unassembled WGS sequence"/>
</dbReference>
<comment type="caution">
    <text evidence="5">The sequence shown here is derived from an EMBL/GenBank/DDBJ whole genome shotgun (WGS) entry which is preliminary data.</text>
</comment>
<feature type="compositionally biased region" description="Low complexity" evidence="3">
    <location>
        <begin position="88"/>
        <end position="104"/>
    </location>
</feature>
<evidence type="ECO:0000313" key="6">
    <source>
        <dbReference type="Proteomes" id="UP001177744"/>
    </source>
</evidence>
<protein>
    <recommendedName>
        <fullName evidence="4">Period circadian-like C-terminal domain-containing protein</fullName>
    </recommendedName>
</protein>
<dbReference type="GO" id="GO:0000122">
    <property type="term" value="P:negative regulation of transcription by RNA polymerase II"/>
    <property type="evidence" value="ECO:0007669"/>
    <property type="project" value="TreeGrafter"/>
</dbReference>
<dbReference type="PANTHER" id="PTHR11269:SF13">
    <property type="entry name" value="PERIOD CIRCADIAN PROTEIN HOMOLOG 3"/>
    <property type="match status" value="1"/>
</dbReference>
<dbReference type="GO" id="GO:0000976">
    <property type="term" value="F:transcription cis-regulatory region binding"/>
    <property type="evidence" value="ECO:0007669"/>
    <property type="project" value="TreeGrafter"/>
</dbReference>
<dbReference type="EMBL" id="JAULJE010000008">
    <property type="protein sequence ID" value="KAK1340539.1"/>
    <property type="molecule type" value="Genomic_DNA"/>
</dbReference>
<dbReference type="GO" id="GO:0032922">
    <property type="term" value="P:circadian regulation of gene expression"/>
    <property type="evidence" value="ECO:0007669"/>
    <property type="project" value="TreeGrafter"/>
</dbReference>
<proteinExistence type="predicted"/>
<dbReference type="Pfam" id="PF12114">
    <property type="entry name" value="Period_C"/>
    <property type="match status" value="2"/>
</dbReference>